<dbReference type="EMBL" id="AATP01000001">
    <property type="protein sequence ID" value="EAU42353.1"/>
    <property type="molecule type" value="Genomic_DNA"/>
</dbReference>
<dbReference type="eggNOG" id="COG2148">
    <property type="taxonomic scope" value="Bacteria"/>
</dbReference>
<proteinExistence type="inferred from homology"/>
<name>Q0G7L1_9HYPH</name>
<dbReference type="Pfam" id="PF02397">
    <property type="entry name" value="Bac_transf"/>
    <property type="match status" value="1"/>
</dbReference>
<organism evidence="5 6">
    <name type="scientific">Fulvimarina pelagi HTCC2506</name>
    <dbReference type="NCBI Taxonomy" id="314231"/>
    <lineage>
        <taxon>Bacteria</taxon>
        <taxon>Pseudomonadati</taxon>
        <taxon>Pseudomonadota</taxon>
        <taxon>Alphaproteobacteria</taxon>
        <taxon>Hyphomicrobiales</taxon>
        <taxon>Aurantimonadaceae</taxon>
        <taxon>Fulvimarina</taxon>
    </lineage>
</organism>
<feature type="domain" description="Bacterial sugar transferase" evidence="4">
    <location>
        <begin position="3"/>
        <end position="175"/>
    </location>
</feature>
<dbReference type="AlphaFoldDB" id="Q0G7L1"/>
<evidence type="ECO:0000256" key="3">
    <source>
        <dbReference type="SAM" id="MobiDB-lite"/>
    </source>
</evidence>
<keyword evidence="2" id="KW-0270">Exopolysaccharide synthesis</keyword>
<comment type="caution">
    <text evidence="5">The sequence shown here is derived from an EMBL/GenBank/DDBJ whole genome shotgun (WGS) entry which is preliminary data.</text>
</comment>
<evidence type="ECO:0000313" key="5">
    <source>
        <dbReference type="EMBL" id="EAU42353.1"/>
    </source>
</evidence>
<sequence length="211" mass="23289">MMKRAFDILASGAGLFLTGWLIGLLVFLVRRESGGGGLFRQTRIGRYRKPFTCYKLRTMKRETPAGASHDTPATFVTPLGAKLRRYKLDELPQLWNVLKGEMSLVGPRPCLPMQTMLIMARETHGAFDVRPGITGRAQVAGIDMSEPERLAAIDGAYAREQSFSEDMKLILATVFGSGRGDRVALEAMPTQDTNENQNAEKRTNETPGEAP</sequence>
<keyword evidence="6" id="KW-1185">Reference proteome</keyword>
<dbReference type="PANTHER" id="PTHR30576:SF10">
    <property type="entry name" value="SLL5057 PROTEIN"/>
    <property type="match status" value="1"/>
</dbReference>
<dbReference type="RefSeq" id="WP_007066328.1">
    <property type="nucleotide sequence ID" value="NZ_DS022272.1"/>
</dbReference>
<protein>
    <submittedName>
        <fullName evidence="5">Glycosyltransferase</fullName>
    </submittedName>
</protein>
<dbReference type="InterPro" id="IPR003362">
    <property type="entry name" value="Bact_transf"/>
</dbReference>
<dbReference type="STRING" id="217511.GCA_001463845_01735"/>
<comment type="similarity">
    <text evidence="1">Belongs to the bacterial sugar transferase family.</text>
</comment>
<accession>Q0G7L1</accession>
<keyword evidence="5" id="KW-0808">Transferase</keyword>
<feature type="region of interest" description="Disordered" evidence="3">
    <location>
        <begin position="187"/>
        <end position="211"/>
    </location>
</feature>
<dbReference type="HOGENOM" id="CLU_024920_1_4_5"/>
<dbReference type="Proteomes" id="UP000004310">
    <property type="component" value="Unassembled WGS sequence"/>
</dbReference>
<evidence type="ECO:0000313" key="6">
    <source>
        <dbReference type="Proteomes" id="UP000004310"/>
    </source>
</evidence>
<evidence type="ECO:0000256" key="2">
    <source>
        <dbReference type="ARBA" id="ARBA00023169"/>
    </source>
</evidence>
<evidence type="ECO:0000256" key="1">
    <source>
        <dbReference type="ARBA" id="ARBA00006464"/>
    </source>
</evidence>
<reference evidence="5 6" key="1">
    <citation type="journal article" date="2010" name="J. Bacteriol.">
        <title>Genome sequence of Fulvimarina pelagi HTCC2506T, a Mn(II)-oxidizing alphaproteobacterium possessing an aerobic anoxygenic photosynthetic gene cluster and Xanthorhodopsin.</title>
        <authorList>
            <person name="Kang I."/>
            <person name="Oh H.M."/>
            <person name="Lim S.I."/>
            <person name="Ferriera S."/>
            <person name="Giovannoni S.J."/>
            <person name="Cho J.C."/>
        </authorList>
    </citation>
    <scope>NUCLEOTIDE SEQUENCE [LARGE SCALE GENOMIC DNA]</scope>
    <source>
        <strain evidence="5 6">HTCC2506</strain>
    </source>
</reference>
<dbReference type="GO" id="GO:0000271">
    <property type="term" value="P:polysaccharide biosynthetic process"/>
    <property type="evidence" value="ECO:0007669"/>
    <property type="project" value="UniProtKB-KW"/>
</dbReference>
<gene>
    <name evidence="5" type="ORF">FP2506_05926</name>
</gene>
<dbReference type="PANTHER" id="PTHR30576">
    <property type="entry name" value="COLANIC BIOSYNTHESIS UDP-GLUCOSE LIPID CARRIER TRANSFERASE"/>
    <property type="match status" value="1"/>
</dbReference>
<dbReference type="GO" id="GO:0016780">
    <property type="term" value="F:phosphotransferase activity, for other substituted phosphate groups"/>
    <property type="evidence" value="ECO:0007669"/>
    <property type="project" value="TreeGrafter"/>
</dbReference>
<evidence type="ECO:0000259" key="4">
    <source>
        <dbReference type="Pfam" id="PF02397"/>
    </source>
</evidence>